<dbReference type="EMBL" id="UINC01001593">
    <property type="protein sequence ID" value="SUZ84383.1"/>
    <property type="molecule type" value="Genomic_DNA"/>
</dbReference>
<proteinExistence type="predicted"/>
<evidence type="ECO:0000313" key="1">
    <source>
        <dbReference type="EMBL" id="SUZ84383.1"/>
    </source>
</evidence>
<reference evidence="1" key="1">
    <citation type="submission" date="2018-05" db="EMBL/GenBank/DDBJ databases">
        <authorList>
            <person name="Lanie J.A."/>
            <person name="Ng W.-L."/>
            <person name="Kazmierczak K.M."/>
            <person name="Andrzejewski T.M."/>
            <person name="Davidsen T.M."/>
            <person name="Wayne K.J."/>
            <person name="Tettelin H."/>
            <person name="Glass J.I."/>
            <person name="Rusch D."/>
            <person name="Podicherti R."/>
            <person name="Tsui H.-C.T."/>
            <person name="Winkler M.E."/>
        </authorList>
    </citation>
    <scope>NUCLEOTIDE SEQUENCE</scope>
</reference>
<accession>A0A381R497</accession>
<name>A0A381R497_9ZZZZ</name>
<organism evidence="1">
    <name type="scientific">marine metagenome</name>
    <dbReference type="NCBI Taxonomy" id="408172"/>
    <lineage>
        <taxon>unclassified sequences</taxon>
        <taxon>metagenomes</taxon>
        <taxon>ecological metagenomes</taxon>
    </lineage>
</organism>
<dbReference type="AlphaFoldDB" id="A0A381R497"/>
<gene>
    <name evidence="1" type="ORF">METZ01_LOCUS37237</name>
</gene>
<sequence length="134" mass="15367">MSDVQNNLVEIGEILSPCCDEEIKVSDIGEKLKCPLCKTNLKQRAFLPFLEYLMENGHVENLDFFDLDLYNQDKESLDSQDEELDLDKYEVNKDSLNIYEDDNRLGKSTPVSETSIDESALSSDWTKFAIEDSE</sequence>
<protein>
    <submittedName>
        <fullName evidence="1">Uncharacterized protein</fullName>
    </submittedName>
</protein>